<feature type="compositionally biased region" description="Basic and acidic residues" evidence="1">
    <location>
        <begin position="373"/>
        <end position="387"/>
    </location>
</feature>
<feature type="region of interest" description="Disordered" evidence="1">
    <location>
        <begin position="511"/>
        <end position="532"/>
    </location>
</feature>
<evidence type="ECO:0000256" key="1">
    <source>
        <dbReference type="SAM" id="MobiDB-lite"/>
    </source>
</evidence>
<feature type="compositionally biased region" description="Low complexity" evidence="1">
    <location>
        <begin position="521"/>
        <end position="532"/>
    </location>
</feature>
<comment type="caution">
    <text evidence="2">The sequence shown here is derived from an EMBL/GenBank/DDBJ whole genome shotgun (WGS) entry which is preliminary data.</text>
</comment>
<feature type="region of interest" description="Disordered" evidence="1">
    <location>
        <begin position="283"/>
        <end position="326"/>
    </location>
</feature>
<evidence type="ECO:0000313" key="2">
    <source>
        <dbReference type="EMBL" id="KAG0253375.1"/>
    </source>
</evidence>
<evidence type="ECO:0000313" key="3">
    <source>
        <dbReference type="Proteomes" id="UP000726737"/>
    </source>
</evidence>
<protein>
    <submittedName>
        <fullName evidence="2">Uncharacterized protein</fullName>
    </submittedName>
</protein>
<keyword evidence="3" id="KW-1185">Reference proteome</keyword>
<name>A0A9P6PUX3_9FUNG</name>
<feature type="compositionally biased region" description="Low complexity" evidence="1">
    <location>
        <begin position="363"/>
        <end position="372"/>
    </location>
</feature>
<organism evidence="2 3">
    <name type="scientific">Mortierella polycephala</name>
    <dbReference type="NCBI Taxonomy" id="41804"/>
    <lineage>
        <taxon>Eukaryota</taxon>
        <taxon>Fungi</taxon>
        <taxon>Fungi incertae sedis</taxon>
        <taxon>Mucoromycota</taxon>
        <taxon>Mortierellomycotina</taxon>
        <taxon>Mortierellomycetes</taxon>
        <taxon>Mortierellales</taxon>
        <taxon>Mortierellaceae</taxon>
        <taxon>Mortierella</taxon>
    </lineage>
</organism>
<sequence length="648" mass="72488">MQNELKAETLEQTIINHCTGSRNSQLAADAAATKSAASLESAMTSDQPCGNVSKVLAQWEVTRTEIGVFRQIKTRTRENDYCLCLFEEQGSHQSEETDQRITIWVCLANGGPALALGHACIKDVTFQASARQLRITLQEPGSIPSENLSWMSSYKSETRCNDPTRGELQRVRSIDLYLSRLADSKTVHDLCSKVPAYNQSSFVSPSSSNLRQNSPQMSPLDMLSPAVSEDTAWLSSGGATPDHHFSRTFRTEFRSGDVLPWSDMQQFRNQDDLMVHDNKYRNCVEGQGQSPEKKVAKQSRSGTESEECKAVLQSQAEEGSDTFVSDYRSEGKNYSYDRHQHSHLVRKLQQQVHCQPQSRSKSRTFSSPSSDDSLAHGDQSPERKETVAGHASAMQQCRTILAHAPVESNPGAVCLPHGRRCISTSEAETATSSVGTNEAIMERADVSKDHRRLGCDNRLETSQPLEKTPLTGVDKVGSKETDAQYRSKRISLTISTDFPKEPFFDTSMSCVSDSSSDRRASISSSISDTSDDLTNSTISCSSSSSSLCSSIIPRKGGPPVHYTLTCWIGGRWPCKLRPLIKKSTLNDIHATLRRNLRLPRSYYIDIEFEWQGTTYMILDATHWQWAREQVNHGDMHIRCRMWQKRYIR</sequence>
<dbReference type="Proteomes" id="UP000726737">
    <property type="component" value="Unassembled WGS sequence"/>
</dbReference>
<dbReference type="OrthoDB" id="2394571at2759"/>
<feature type="region of interest" description="Disordered" evidence="1">
    <location>
        <begin position="462"/>
        <end position="481"/>
    </location>
</feature>
<gene>
    <name evidence="2" type="ORF">BG011_006394</name>
</gene>
<reference evidence="2" key="1">
    <citation type="journal article" date="2020" name="Fungal Divers.">
        <title>Resolving the Mortierellaceae phylogeny through synthesis of multi-gene phylogenetics and phylogenomics.</title>
        <authorList>
            <person name="Vandepol N."/>
            <person name="Liber J."/>
            <person name="Desiro A."/>
            <person name="Na H."/>
            <person name="Kennedy M."/>
            <person name="Barry K."/>
            <person name="Grigoriev I.V."/>
            <person name="Miller A.N."/>
            <person name="O'Donnell K."/>
            <person name="Stajich J.E."/>
            <person name="Bonito G."/>
        </authorList>
    </citation>
    <scope>NUCLEOTIDE SEQUENCE</scope>
    <source>
        <strain evidence="2">KOD948</strain>
    </source>
</reference>
<dbReference type="EMBL" id="JAAAJA010000462">
    <property type="protein sequence ID" value="KAG0253375.1"/>
    <property type="molecule type" value="Genomic_DNA"/>
</dbReference>
<dbReference type="AlphaFoldDB" id="A0A9P6PUX3"/>
<accession>A0A9P6PUX3</accession>
<feature type="region of interest" description="Disordered" evidence="1">
    <location>
        <begin position="353"/>
        <end position="391"/>
    </location>
</feature>
<proteinExistence type="predicted"/>